<dbReference type="eggNOG" id="KOG1441">
    <property type="taxonomic scope" value="Eukaryota"/>
</dbReference>
<evidence type="ECO:0000259" key="7">
    <source>
        <dbReference type="Pfam" id="PF03151"/>
    </source>
</evidence>
<keyword evidence="4 6" id="KW-0472">Membrane</keyword>
<protein>
    <submittedName>
        <fullName evidence="8">DUF250 domain membrane protein</fullName>
    </submittedName>
</protein>
<feature type="transmembrane region" description="Helical" evidence="6">
    <location>
        <begin position="158"/>
        <end position="179"/>
    </location>
</feature>
<evidence type="ECO:0000313" key="9">
    <source>
        <dbReference type="Proteomes" id="UP000198341"/>
    </source>
</evidence>
<dbReference type="InterPro" id="IPR004853">
    <property type="entry name" value="Sugar_P_trans_dom"/>
</dbReference>
<gene>
    <name evidence="8" type="ordered locus">Bathy10g02020</name>
</gene>
<sequence>MGRAFFSMTSNNNNTKPILDHNGEKLKDDGTSTGVRNASSFSDIVHNISTSKQFPQLKALFFVTTWAIASSSLIFLNKHLMSEADFHYPMILCSMGVVASWTISVGLISLGISTVSTKKGQTQITARWYATHILPIGMFAALSLGFGNYVYLYLSVSFIQMLKACVPAVTLFVMFCAGLERLDAKVLLGVAVLTIGTTLSAYGEIDFKWIGVVMMVTSEFCEAIRMAVLQYLLGNLKFELIEGLYWFSPASLACLFIGIMWLEMPAFVRENGVGKIMESPSLYICAALLGFLVNYLTLGVIKSTSGLTFKVLGQAKNTAVILISVMVFGSQVTSLQIVGYTISMAGFYVYQMAKMEQQKALESANLEMRSSSEQ</sequence>
<feature type="compositionally biased region" description="Basic and acidic residues" evidence="5">
    <location>
        <begin position="18"/>
        <end position="30"/>
    </location>
</feature>
<keyword evidence="2 6" id="KW-0812">Transmembrane</keyword>
<evidence type="ECO:0000256" key="1">
    <source>
        <dbReference type="ARBA" id="ARBA00004141"/>
    </source>
</evidence>
<dbReference type="Pfam" id="PF03151">
    <property type="entry name" value="TPT"/>
    <property type="match status" value="1"/>
</dbReference>
<reference evidence="8 9" key="1">
    <citation type="submission" date="2011-10" db="EMBL/GenBank/DDBJ databases">
        <authorList>
            <person name="Genoscope - CEA"/>
        </authorList>
    </citation>
    <scope>NUCLEOTIDE SEQUENCE [LARGE SCALE GENOMIC DNA]</scope>
    <source>
        <strain evidence="8 9">RCC 1105</strain>
    </source>
</reference>
<evidence type="ECO:0000256" key="6">
    <source>
        <dbReference type="SAM" id="Phobius"/>
    </source>
</evidence>
<feature type="transmembrane region" description="Helical" evidence="6">
    <location>
        <begin position="321"/>
        <end position="350"/>
    </location>
</feature>
<dbReference type="InterPro" id="IPR050186">
    <property type="entry name" value="TPT_transporter"/>
</dbReference>
<evidence type="ECO:0000256" key="3">
    <source>
        <dbReference type="ARBA" id="ARBA00022989"/>
    </source>
</evidence>
<keyword evidence="3 6" id="KW-1133">Transmembrane helix</keyword>
<feature type="domain" description="Sugar phosphate transporter" evidence="7">
    <location>
        <begin position="58"/>
        <end position="350"/>
    </location>
</feature>
<feature type="transmembrane region" description="Helical" evidence="6">
    <location>
        <begin position="59"/>
        <end position="76"/>
    </location>
</feature>
<keyword evidence="9" id="KW-1185">Reference proteome</keyword>
<name>K8F0C9_9CHLO</name>
<feature type="transmembrane region" description="Helical" evidence="6">
    <location>
        <begin position="133"/>
        <end position="152"/>
    </location>
</feature>
<evidence type="ECO:0000313" key="8">
    <source>
        <dbReference type="EMBL" id="CCO18240.1"/>
    </source>
</evidence>
<dbReference type="KEGG" id="bpg:Bathy10g02020"/>
<dbReference type="GeneID" id="19013278"/>
<feature type="transmembrane region" description="Helical" evidence="6">
    <location>
        <begin position="282"/>
        <end position="301"/>
    </location>
</feature>
<dbReference type="Proteomes" id="UP000198341">
    <property type="component" value="Chromosome 10"/>
</dbReference>
<dbReference type="PANTHER" id="PTHR11132">
    <property type="entry name" value="SOLUTE CARRIER FAMILY 35"/>
    <property type="match status" value="1"/>
</dbReference>
<feature type="transmembrane region" description="Helical" evidence="6">
    <location>
        <begin position="186"/>
        <end position="205"/>
    </location>
</feature>
<evidence type="ECO:0000256" key="2">
    <source>
        <dbReference type="ARBA" id="ARBA00022692"/>
    </source>
</evidence>
<dbReference type="AlphaFoldDB" id="K8F0C9"/>
<evidence type="ECO:0000256" key="5">
    <source>
        <dbReference type="SAM" id="MobiDB-lite"/>
    </source>
</evidence>
<dbReference type="OrthoDB" id="6418713at2759"/>
<accession>K8F0C9</accession>
<proteinExistence type="predicted"/>
<dbReference type="EMBL" id="FO082269">
    <property type="protein sequence ID" value="CCO18240.1"/>
    <property type="molecule type" value="Genomic_DNA"/>
</dbReference>
<feature type="compositionally biased region" description="Polar residues" evidence="5">
    <location>
        <begin position="7"/>
        <end position="16"/>
    </location>
</feature>
<evidence type="ECO:0000256" key="4">
    <source>
        <dbReference type="ARBA" id="ARBA00023136"/>
    </source>
</evidence>
<comment type="subcellular location">
    <subcellularLocation>
        <location evidence="1">Membrane</location>
        <topology evidence="1">Multi-pass membrane protein</topology>
    </subcellularLocation>
</comment>
<feature type="transmembrane region" description="Helical" evidence="6">
    <location>
        <begin position="88"/>
        <end position="112"/>
    </location>
</feature>
<dbReference type="RefSeq" id="XP_007510707.1">
    <property type="nucleotide sequence ID" value="XM_007510645.1"/>
</dbReference>
<dbReference type="GO" id="GO:0016020">
    <property type="term" value="C:membrane"/>
    <property type="evidence" value="ECO:0007669"/>
    <property type="project" value="UniProtKB-SubCell"/>
</dbReference>
<organism evidence="8 9">
    <name type="scientific">Bathycoccus prasinos</name>
    <dbReference type="NCBI Taxonomy" id="41875"/>
    <lineage>
        <taxon>Eukaryota</taxon>
        <taxon>Viridiplantae</taxon>
        <taxon>Chlorophyta</taxon>
        <taxon>Mamiellophyceae</taxon>
        <taxon>Mamiellales</taxon>
        <taxon>Bathycoccaceae</taxon>
        <taxon>Bathycoccus</taxon>
    </lineage>
</organism>
<feature type="transmembrane region" description="Helical" evidence="6">
    <location>
        <begin position="243"/>
        <end position="262"/>
    </location>
</feature>
<feature type="region of interest" description="Disordered" evidence="5">
    <location>
        <begin position="1"/>
        <end position="32"/>
    </location>
</feature>